<evidence type="ECO:0000313" key="2">
    <source>
        <dbReference type="Proteomes" id="UP000492821"/>
    </source>
</evidence>
<evidence type="ECO:0000256" key="1">
    <source>
        <dbReference type="SAM" id="SignalP"/>
    </source>
</evidence>
<dbReference type="AlphaFoldDB" id="A0A7E4VSD1"/>
<keyword evidence="2" id="KW-1185">Reference proteome</keyword>
<protein>
    <submittedName>
        <fullName evidence="3">Cystatin domain-containing protein</fullName>
    </submittedName>
</protein>
<keyword evidence="1" id="KW-0732">Signal</keyword>
<dbReference type="Proteomes" id="UP000492821">
    <property type="component" value="Unassembled WGS sequence"/>
</dbReference>
<organism evidence="2 3">
    <name type="scientific">Panagrellus redivivus</name>
    <name type="common">Microworm</name>
    <dbReference type="NCBI Taxonomy" id="6233"/>
    <lineage>
        <taxon>Eukaryota</taxon>
        <taxon>Metazoa</taxon>
        <taxon>Ecdysozoa</taxon>
        <taxon>Nematoda</taxon>
        <taxon>Chromadorea</taxon>
        <taxon>Rhabditida</taxon>
        <taxon>Tylenchina</taxon>
        <taxon>Panagrolaimomorpha</taxon>
        <taxon>Panagrolaimoidea</taxon>
        <taxon>Panagrolaimidae</taxon>
        <taxon>Panagrellus</taxon>
    </lineage>
</organism>
<sequence>MVSARIFLILLVGVGLALLAMRADARHTFPADIIKKHVVGGTNGAFTGHNYKVVAFELQKRVGWQTLEALRQRHDRKIAADRARQPPPAP</sequence>
<proteinExistence type="predicted"/>
<name>A0A7E4VSD1_PANRE</name>
<accession>A0A7E4VSD1</accession>
<dbReference type="WBParaSite" id="Pan_g2471.t1">
    <property type="protein sequence ID" value="Pan_g2471.t1"/>
    <property type="gene ID" value="Pan_g2471"/>
</dbReference>
<feature type="signal peptide" evidence="1">
    <location>
        <begin position="1"/>
        <end position="25"/>
    </location>
</feature>
<evidence type="ECO:0000313" key="3">
    <source>
        <dbReference type="WBParaSite" id="Pan_g2471.t1"/>
    </source>
</evidence>
<feature type="chain" id="PRO_5028961468" evidence="1">
    <location>
        <begin position="26"/>
        <end position="90"/>
    </location>
</feature>
<reference evidence="3" key="2">
    <citation type="submission" date="2020-10" db="UniProtKB">
        <authorList>
            <consortium name="WormBaseParasite"/>
        </authorList>
    </citation>
    <scope>IDENTIFICATION</scope>
</reference>
<reference evidence="2" key="1">
    <citation type="journal article" date="2013" name="Genetics">
        <title>The draft genome and transcriptome of Panagrellus redivivus are shaped by the harsh demands of a free-living lifestyle.</title>
        <authorList>
            <person name="Srinivasan J."/>
            <person name="Dillman A.R."/>
            <person name="Macchietto M.G."/>
            <person name="Heikkinen L."/>
            <person name="Lakso M."/>
            <person name="Fracchia K.M."/>
            <person name="Antoshechkin I."/>
            <person name="Mortazavi A."/>
            <person name="Wong G."/>
            <person name="Sternberg P.W."/>
        </authorList>
    </citation>
    <scope>NUCLEOTIDE SEQUENCE [LARGE SCALE GENOMIC DNA]</scope>
    <source>
        <strain evidence="2">MT8872</strain>
    </source>
</reference>